<dbReference type="EMBL" id="QRBI01000112">
    <property type="protein sequence ID" value="RMC10542.1"/>
    <property type="molecule type" value="Genomic_DNA"/>
</dbReference>
<comment type="caution">
    <text evidence="2">The sequence shown here is derived from an EMBL/GenBank/DDBJ whole genome shotgun (WGS) entry which is preliminary data.</text>
</comment>
<reference evidence="2 3" key="1">
    <citation type="submission" date="2018-07" db="EMBL/GenBank/DDBJ databases">
        <title>A high quality draft genome assembly of the barn swallow (H. rustica rustica).</title>
        <authorList>
            <person name="Formenti G."/>
            <person name="Chiara M."/>
            <person name="Poveda L."/>
            <person name="Francoijs K.-J."/>
            <person name="Bonisoli-Alquati A."/>
            <person name="Canova L."/>
            <person name="Gianfranceschi L."/>
            <person name="Horner D.S."/>
            <person name="Saino N."/>
        </authorList>
    </citation>
    <scope>NUCLEOTIDE SEQUENCE [LARGE SCALE GENOMIC DNA]</scope>
    <source>
        <strain evidence="2">Chelidonia</strain>
        <tissue evidence="2">Blood</tissue>
    </source>
</reference>
<evidence type="ECO:0000313" key="2">
    <source>
        <dbReference type="EMBL" id="RMC10542.1"/>
    </source>
</evidence>
<name>A0A3M0KBM1_HIRRU</name>
<evidence type="ECO:0000313" key="3">
    <source>
        <dbReference type="Proteomes" id="UP000269221"/>
    </source>
</evidence>
<accession>A0A3M0KBM1</accession>
<feature type="region of interest" description="Disordered" evidence="1">
    <location>
        <begin position="51"/>
        <end position="76"/>
    </location>
</feature>
<keyword evidence="3" id="KW-1185">Reference proteome</keyword>
<dbReference type="AlphaFoldDB" id="A0A3M0KBM1"/>
<protein>
    <submittedName>
        <fullName evidence="2">Uncharacterized protein</fullName>
    </submittedName>
</protein>
<feature type="compositionally biased region" description="Basic and acidic residues" evidence="1">
    <location>
        <begin position="51"/>
        <end position="60"/>
    </location>
</feature>
<gene>
    <name evidence="2" type="ORF">DUI87_13347</name>
</gene>
<sequence>MAPRWVGVWICWGVQRDLDRLDPWAGNNWMRFTDAKSCVLGQNNPMEQHRLGQRRWKDGKGPGGAGDSGWTSPGVPRSILGTGASMERWVDSSEIFVSLGAEFNMEQEQDKAALDSTIFSAQDILDSTISWYISVHAQLDFYTMDHRGQIFADISDSSLLCRAGSEGWNNLPQVYPIGSALCIQLVCAANGLKMSSLPFQSLLMDVWIIVLSAYVKRRRHHRLQGVKVILEIWREGIDAARMCRNQISKLINILLSSIECWI</sequence>
<dbReference type="Proteomes" id="UP000269221">
    <property type="component" value="Unassembled WGS sequence"/>
</dbReference>
<proteinExistence type="predicted"/>
<evidence type="ECO:0000256" key="1">
    <source>
        <dbReference type="SAM" id="MobiDB-lite"/>
    </source>
</evidence>
<organism evidence="2 3">
    <name type="scientific">Hirundo rustica rustica</name>
    <dbReference type="NCBI Taxonomy" id="333673"/>
    <lineage>
        <taxon>Eukaryota</taxon>
        <taxon>Metazoa</taxon>
        <taxon>Chordata</taxon>
        <taxon>Craniata</taxon>
        <taxon>Vertebrata</taxon>
        <taxon>Euteleostomi</taxon>
        <taxon>Archelosauria</taxon>
        <taxon>Archosauria</taxon>
        <taxon>Dinosauria</taxon>
        <taxon>Saurischia</taxon>
        <taxon>Theropoda</taxon>
        <taxon>Coelurosauria</taxon>
        <taxon>Aves</taxon>
        <taxon>Neognathae</taxon>
        <taxon>Neoaves</taxon>
        <taxon>Telluraves</taxon>
        <taxon>Australaves</taxon>
        <taxon>Passeriformes</taxon>
        <taxon>Sylvioidea</taxon>
        <taxon>Hirundinidae</taxon>
        <taxon>Hirundo</taxon>
    </lineage>
</organism>